<accession>E8JP38</accession>
<dbReference type="EMBL" id="AEVB01000023">
    <property type="protein sequence ID" value="EFW89039.1"/>
    <property type="molecule type" value="Genomic_DNA"/>
</dbReference>
<name>E8JP38_STREI</name>
<gene>
    <name evidence="1" type="ORF">HMPREF0819_0761</name>
</gene>
<evidence type="ECO:0000313" key="2">
    <source>
        <dbReference type="Proteomes" id="UP000005699"/>
    </source>
</evidence>
<evidence type="ECO:0000313" key="1">
    <source>
        <dbReference type="EMBL" id="EFW89039.1"/>
    </source>
</evidence>
<dbReference type="Proteomes" id="UP000005699">
    <property type="component" value="Unassembled WGS sequence"/>
</dbReference>
<proteinExistence type="predicted"/>
<sequence length="59" mass="6614">MFKNSEDLFDYNVFYQSAALLDLDIKKLEDSNLHLGRLSGGEQLKLQLAKLAGDNADLL</sequence>
<reference evidence="1 2" key="1">
    <citation type="submission" date="2010-12" db="EMBL/GenBank/DDBJ databases">
        <authorList>
            <person name="Muzny D."/>
            <person name="Qin X."/>
            <person name="Deng J."/>
            <person name="Jiang H."/>
            <person name="Liu Y."/>
            <person name="Qu J."/>
            <person name="Song X.-Z."/>
            <person name="Zhang L."/>
            <person name="Thornton R."/>
            <person name="Coyle M."/>
            <person name="Francisco L."/>
            <person name="Jackson L."/>
            <person name="Javaid M."/>
            <person name="Korchina V."/>
            <person name="Kovar C."/>
            <person name="Mata R."/>
            <person name="Mathew T."/>
            <person name="Ngo R."/>
            <person name="Nguyen L."/>
            <person name="Nguyen N."/>
            <person name="Okwuonu G."/>
            <person name="Ongeri F."/>
            <person name="Pham C."/>
            <person name="Simmons D."/>
            <person name="Wilczek-Boney K."/>
            <person name="Hale W."/>
            <person name="Jakkamsetti A."/>
            <person name="Pham P."/>
            <person name="Ruth R."/>
            <person name="San Lucas F."/>
            <person name="Warren J."/>
            <person name="Zhang J."/>
            <person name="Zhao Z."/>
            <person name="Zhou C."/>
            <person name="Zhu D."/>
            <person name="Lee S."/>
            <person name="Bess C."/>
            <person name="Blankenburg K."/>
            <person name="Forbes L."/>
            <person name="Fu Q."/>
            <person name="Gubbala S."/>
            <person name="Hirani K."/>
            <person name="Jayaseelan J.C."/>
            <person name="Lara F."/>
            <person name="Munidasa M."/>
            <person name="Palculict T."/>
            <person name="Patil S."/>
            <person name="Pu L.-L."/>
            <person name="Saada N."/>
            <person name="Tang L."/>
            <person name="Weissenberger G."/>
            <person name="Zhu Y."/>
            <person name="Hemphill L."/>
            <person name="Shang Y."/>
            <person name="Youmans B."/>
            <person name="Ayvaz T."/>
            <person name="Ross M."/>
            <person name="Santibanez J."/>
            <person name="Aqrawi P."/>
            <person name="Gross S."/>
            <person name="Joshi V."/>
            <person name="Fowler G."/>
            <person name="Nazareth L."/>
            <person name="Reid J."/>
            <person name="Worley K."/>
            <person name="Petrosino J."/>
            <person name="Highlander S."/>
            <person name="Gibbs R."/>
        </authorList>
    </citation>
    <scope>NUCLEOTIDE SEQUENCE [LARGE SCALE GENOMIC DNA]</scope>
    <source>
        <strain evidence="1 2">ATCC 9812</strain>
    </source>
</reference>
<dbReference type="AlphaFoldDB" id="E8JP38"/>
<evidence type="ECO:0008006" key="3">
    <source>
        <dbReference type="Google" id="ProtNLM"/>
    </source>
</evidence>
<comment type="caution">
    <text evidence="1">The sequence shown here is derived from an EMBL/GenBank/DDBJ whole genome shotgun (WGS) entry which is preliminary data.</text>
</comment>
<dbReference type="HOGENOM" id="CLU_2958809_0_0_9"/>
<organism evidence="1 2">
    <name type="scientific">Streptococcus equinus ATCC 9812</name>
    <dbReference type="NCBI Taxonomy" id="525379"/>
    <lineage>
        <taxon>Bacteria</taxon>
        <taxon>Bacillati</taxon>
        <taxon>Bacillota</taxon>
        <taxon>Bacilli</taxon>
        <taxon>Lactobacillales</taxon>
        <taxon>Streptococcaceae</taxon>
        <taxon>Streptococcus</taxon>
    </lineage>
</organism>
<protein>
    <recommendedName>
        <fullName evidence="3">ABC transporter domain-containing protein</fullName>
    </recommendedName>
</protein>